<dbReference type="FunCoup" id="A0A2R6QII5">
    <property type="interactions" value="109"/>
</dbReference>
<dbReference type="STRING" id="1590841.A0A2R6QII5"/>
<keyword evidence="7" id="KW-1185">Reference proteome</keyword>
<dbReference type="SUPFAM" id="SSF51197">
    <property type="entry name" value="Clavaminate synthase-like"/>
    <property type="match status" value="1"/>
</dbReference>
<dbReference type="InterPro" id="IPR005123">
    <property type="entry name" value="Oxoglu/Fe-dep_dioxygenase_dom"/>
</dbReference>
<dbReference type="FunFam" id="2.60.120.330:FF:000018">
    <property type="entry name" value="2-oxoglutarate (2OG) and Fe(II)-dependent oxygenase superfamily protein"/>
    <property type="match status" value="1"/>
</dbReference>
<dbReference type="PANTHER" id="PTHR47991">
    <property type="entry name" value="OXOGLUTARATE/IRON-DEPENDENT DIOXYGENASE"/>
    <property type="match status" value="1"/>
</dbReference>
<evidence type="ECO:0000256" key="4">
    <source>
        <dbReference type="RuleBase" id="RU003682"/>
    </source>
</evidence>
<evidence type="ECO:0000256" key="3">
    <source>
        <dbReference type="ARBA" id="ARBA00023004"/>
    </source>
</evidence>
<dbReference type="Pfam" id="PF14226">
    <property type="entry name" value="DIOX_N"/>
    <property type="match status" value="1"/>
</dbReference>
<reference evidence="7" key="2">
    <citation type="journal article" date="2018" name="BMC Genomics">
        <title>A manually annotated Actinidia chinensis var. chinensis (kiwifruit) genome highlights the challenges associated with draft genomes and gene prediction in plants.</title>
        <authorList>
            <person name="Pilkington S.M."/>
            <person name="Crowhurst R."/>
            <person name="Hilario E."/>
            <person name="Nardozza S."/>
            <person name="Fraser L."/>
            <person name="Peng Y."/>
            <person name="Gunaseelan K."/>
            <person name="Simpson R."/>
            <person name="Tahir J."/>
            <person name="Deroles S.C."/>
            <person name="Templeton K."/>
            <person name="Luo Z."/>
            <person name="Davy M."/>
            <person name="Cheng C."/>
            <person name="McNeilage M."/>
            <person name="Scaglione D."/>
            <person name="Liu Y."/>
            <person name="Zhang Q."/>
            <person name="Datson P."/>
            <person name="De Silva N."/>
            <person name="Gardiner S.E."/>
            <person name="Bassett H."/>
            <person name="Chagne D."/>
            <person name="McCallum J."/>
            <person name="Dzierzon H."/>
            <person name="Deng C."/>
            <person name="Wang Y.Y."/>
            <person name="Barron L."/>
            <person name="Manako K."/>
            <person name="Bowen J."/>
            <person name="Foster T.M."/>
            <person name="Erridge Z.A."/>
            <person name="Tiffin H."/>
            <person name="Waite C.N."/>
            <person name="Davies K.M."/>
            <person name="Grierson E.P."/>
            <person name="Laing W.A."/>
            <person name="Kirk R."/>
            <person name="Chen X."/>
            <person name="Wood M."/>
            <person name="Montefiori M."/>
            <person name="Brummell D.A."/>
            <person name="Schwinn K.E."/>
            <person name="Catanach A."/>
            <person name="Fullerton C."/>
            <person name="Li D."/>
            <person name="Meiyalaghan S."/>
            <person name="Nieuwenhuizen N."/>
            <person name="Read N."/>
            <person name="Prakash R."/>
            <person name="Hunter D."/>
            <person name="Zhang H."/>
            <person name="McKenzie M."/>
            <person name="Knabel M."/>
            <person name="Harris A."/>
            <person name="Allan A.C."/>
            <person name="Gleave A."/>
            <person name="Chen A."/>
            <person name="Janssen B.J."/>
            <person name="Plunkett B."/>
            <person name="Ampomah-Dwamena C."/>
            <person name="Voogd C."/>
            <person name="Leif D."/>
            <person name="Lafferty D."/>
            <person name="Souleyre E.J.F."/>
            <person name="Varkonyi-Gasic E."/>
            <person name="Gambi F."/>
            <person name="Hanley J."/>
            <person name="Yao J.L."/>
            <person name="Cheung J."/>
            <person name="David K.M."/>
            <person name="Warren B."/>
            <person name="Marsh K."/>
            <person name="Snowden K.C."/>
            <person name="Lin-Wang K."/>
            <person name="Brian L."/>
            <person name="Martinez-Sanchez M."/>
            <person name="Wang M."/>
            <person name="Ileperuma N."/>
            <person name="Macnee N."/>
            <person name="Campin R."/>
            <person name="McAtee P."/>
            <person name="Drummond R.S.M."/>
            <person name="Espley R.V."/>
            <person name="Ireland H.S."/>
            <person name="Wu R."/>
            <person name="Atkinson R.G."/>
            <person name="Karunairetnam S."/>
            <person name="Bulley S."/>
            <person name="Chunkath S."/>
            <person name="Hanley Z."/>
            <person name="Storey R."/>
            <person name="Thrimawithana A.H."/>
            <person name="Thomson S."/>
            <person name="David C."/>
            <person name="Testolin R."/>
            <person name="Huang H."/>
            <person name="Hellens R.P."/>
            <person name="Schaffer R.J."/>
        </authorList>
    </citation>
    <scope>NUCLEOTIDE SEQUENCE [LARGE SCALE GENOMIC DNA]</scope>
    <source>
        <strain evidence="7">cv. Red5</strain>
    </source>
</reference>
<comment type="similarity">
    <text evidence="1 4">Belongs to the iron/ascorbate-dependent oxidoreductase family.</text>
</comment>
<evidence type="ECO:0000259" key="5">
    <source>
        <dbReference type="PROSITE" id="PS51471"/>
    </source>
</evidence>
<protein>
    <recommendedName>
        <fullName evidence="5">Fe2OG dioxygenase domain-containing protein</fullName>
    </recommendedName>
</protein>
<dbReference type="InterPro" id="IPR027443">
    <property type="entry name" value="IPNS-like_sf"/>
</dbReference>
<dbReference type="PROSITE" id="PS51471">
    <property type="entry name" value="FE2OG_OXY"/>
    <property type="match status" value="1"/>
</dbReference>
<keyword evidence="3 4" id="KW-0408">Iron</keyword>
<dbReference type="InParanoid" id="A0A2R6QII5"/>
<dbReference type="InterPro" id="IPR026992">
    <property type="entry name" value="DIOX_N"/>
</dbReference>
<proteinExistence type="inferred from homology"/>
<accession>A0A2R6QII5</accession>
<keyword evidence="2 4" id="KW-0479">Metal-binding</keyword>
<dbReference type="Gene3D" id="2.60.120.330">
    <property type="entry name" value="B-lactam Antibiotic, Isopenicillin N Synthase, Chain"/>
    <property type="match status" value="1"/>
</dbReference>
<dbReference type="OrthoDB" id="288590at2759"/>
<evidence type="ECO:0000256" key="1">
    <source>
        <dbReference type="ARBA" id="ARBA00008056"/>
    </source>
</evidence>
<sequence length="344" mass="39137">MIESLSNPVQELAVSGEDPPEKYVYKGEDGAIDASFLVMEVPLIDMSLLTSSSAAGDEELKKLRSALAYCGCFQGINHGLTSSFLDKVHEVAKQFFALPIEEKQIYSRTVEDIEGYGNDSVLSEHQTLDWTDRLYLTVSPEDQRKLGFWPEKPRNFREVLHEYTTKLSLMNELLLKAMARSLNIEEHSFLKQFGERGTMTARFNLYPPCPRPDLILGVKPHADGSAVTFLLQDREVEGLQIMKDGQWYRVPIVPHALLINVGDQAEIMSNGEFKSPLHRVVTNYERERITLAVFCIPESCIEIGPVEELISENRPKLYKNMKNFVDIYFQNYQQGKRPIDAAKI</sequence>
<organism evidence="6 7">
    <name type="scientific">Actinidia chinensis var. chinensis</name>
    <name type="common">Chinese soft-hair kiwi</name>
    <dbReference type="NCBI Taxonomy" id="1590841"/>
    <lineage>
        <taxon>Eukaryota</taxon>
        <taxon>Viridiplantae</taxon>
        <taxon>Streptophyta</taxon>
        <taxon>Embryophyta</taxon>
        <taxon>Tracheophyta</taxon>
        <taxon>Spermatophyta</taxon>
        <taxon>Magnoliopsida</taxon>
        <taxon>eudicotyledons</taxon>
        <taxon>Gunneridae</taxon>
        <taxon>Pentapetalae</taxon>
        <taxon>asterids</taxon>
        <taxon>Ericales</taxon>
        <taxon>Actinidiaceae</taxon>
        <taxon>Actinidia</taxon>
    </lineage>
</organism>
<dbReference type="AlphaFoldDB" id="A0A2R6QII5"/>
<dbReference type="GO" id="GO:0046872">
    <property type="term" value="F:metal ion binding"/>
    <property type="evidence" value="ECO:0007669"/>
    <property type="project" value="UniProtKB-KW"/>
</dbReference>
<evidence type="ECO:0000256" key="2">
    <source>
        <dbReference type="ARBA" id="ARBA00022723"/>
    </source>
</evidence>
<dbReference type="GO" id="GO:0016705">
    <property type="term" value="F:oxidoreductase activity, acting on paired donors, with incorporation or reduction of molecular oxygen"/>
    <property type="evidence" value="ECO:0007669"/>
    <property type="project" value="UniProtKB-ARBA"/>
</dbReference>
<dbReference type="Proteomes" id="UP000241394">
    <property type="component" value="Chromosome LG16"/>
</dbReference>
<comment type="caution">
    <text evidence="6">The sequence shown here is derived from an EMBL/GenBank/DDBJ whole genome shotgun (WGS) entry which is preliminary data.</text>
</comment>
<reference evidence="6 7" key="1">
    <citation type="submission" date="2017-07" db="EMBL/GenBank/DDBJ databases">
        <title>An improved, manually edited Actinidia chinensis var. chinensis (kiwifruit) genome highlights the challenges associated with draft genomes and gene prediction in plants.</title>
        <authorList>
            <person name="Pilkington S."/>
            <person name="Crowhurst R."/>
            <person name="Hilario E."/>
            <person name="Nardozza S."/>
            <person name="Fraser L."/>
            <person name="Peng Y."/>
            <person name="Gunaseelan K."/>
            <person name="Simpson R."/>
            <person name="Tahir J."/>
            <person name="Deroles S."/>
            <person name="Templeton K."/>
            <person name="Luo Z."/>
            <person name="Davy M."/>
            <person name="Cheng C."/>
            <person name="Mcneilage M."/>
            <person name="Scaglione D."/>
            <person name="Liu Y."/>
            <person name="Zhang Q."/>
            <person name="Datson P."/>
            <person name="De Silva N."/>
            <person name="Gardiner S."/>
            <person name="Bassett H."/>
            <person name="Chagne D."/>
            <person name="Mccallum J."/>
            <person name="Dzierzon H."/>
            <person name="Deng C."/>
            <person name="Wang Y.-Y."/>
            <person name="Barron N."/>
            <person name="Manako K."/>
            <person name="Bowen J."/>
            <person name="Foster T."/>
            <person name="Erridge Z."/>
            <person name="Tiffin H."/>
            <person name="Waite C."/>
            <person name="Davies K."/>
            <person name="Grierson E."/>
            <person name="Laing W."/>
            <person name="Kirk R."/>
            <person name="Chen X."/>
            <person name="Wood M."/>
            <person name="Montefiori M."/>
            <person name="Brummell D."/>
            <person name="Schwinn K."/>
            <person name="Catanach A."/>
            <person name="Fullerton C."/>
            <person name="Li D."/>
            <person name="Meiyalaghan S."/>
            <person name="Nieuwenhuizen N."/>
            <person name="Read N."/>
            <person name="Prakash R."/>
            <person name="Hunter D."/>
            <person name="Zhang H."/>
            <person name="Mckenzie M."/>
            <person name="Knabel M."/>
            <person name="Harris A."/>
            <person name="Allan A."/>
            <person name="Chen A."/>
            <person name="Janssen B."/>
            <person name="Plunkett B."/>
            <person name="Dwamena C."/>
            <person name="Voogd C."/>
            <person name="Leif D."/>
            <person name="Lafferty D."/>
            <person name="Souleyre E."/>
            <person name="Varkonyi-Gasic E."/>
            <person name="Gambi F."/>
            <person name="Hanley J."/>
            <person name="Yao J.-L."/>
            <person name="Cheung J."/>
            <person name="David K."/>
            <person name="Warren B."/>
            <person name="Marsh K."/>
            <person name="Snowden K."/>
            <person name="Lin-Wang K."/>
            <person name="Brian L."/>
            <person name="Martinez-Sanchez M."/>
            <person name="Wang M."/>
            <person name="Ileperuma N."/>
            <person name="Macnee N."/>
            <person name="Campin R."/>
            <person name="Mcatee P."/>
            <person name="Drummond R."/>
            <person name="Espley R."/>
            <person name="Ireland H."/>
            <person name="Wu R."/>
            <person name="Atkinson R."/>
            <person name="Karunairetnam S."/>
            <person name="Bulley S."/>
            <person name="Chunkath S."/>
            <person name="Hanley Z."/>
            <person name="Storey R."/>
            <person name="Thrimawithana A."/>
            <person name="Thomson S."/>
            <person name="David C."/>
            <person name="Testolin R."/>
        </authorList>
    </citation>
    <scope>NUCLEOTIDE SEQUENCE [LARGE SCALE GENOMIC DNA]</scope>
    <source>
        <strain evidence="7">cv. Red5</strain>
        <tissue evidence="6">Young leaf</tissue>
    </source>
</reference>
<dbReference type="OMA" id="YLHTPTT"/>
<name>A0A2R6QII5_ACTCC</name>
<dbReference type="Gramene" id="PSS08413">
    <property type="protein sequence ID" value="PSS08413"/>
    <property type="gene ID" value="CEY00_Acc18769"/>
</dbReference>
<gene>
    <name evidence="6" type="ORF">CEY00_Acc18769</name>
</gene>
<dbReference type="EMBL" id="NKQK01000016">
    <property type="protein sequence ID" value="PSS08413.1"/>
    <property type="molecule type" value="Genomic_DNA"/>
</dbReference>
<dbReference type="InterPro" id="IPR044861">
    <property type="entry name" value="IPNS-like_FE2OG_OXY"/>
</dbReference>
<feature type="domain" description="Fe2OG dioxygenase" evidence="5">
    <location>
        <begin position="197"/>
        <end position="297"/>
    </location>
</feature>
<dbReference type="InterPro" id="IPR050295">
    <property type="entry name" value="Plant_2OG-oxidoreductases"/>
</dbReference>
<evidence type="ECO:0000313" key="7">
    <source>
        <dbReference type="Proteomes" id="UP000241394"/>
    </source>
</evidence>
<evidence type="ECO:0000313" key="6">
    <source>
        <dbReference type="EMBL" id="PSS08413.1"/>
    </source>
</evidence>
<keyword evidence="4" id="KW-0560">Oxidoreductase</keyword>
<dbReference type="Pfam" id="PF03171">
    <property type="entry name" value="2OG-FeII_Oxy"/>
    <property type="match status" value="1"/>
</dbReference>